<sequence>MSRPFPDLDELRQGGKLALARMLTRLETEAGSAETARFLDQASKEPGGHVLGLTGPPGVGKSTLTDALIKAFRSQGESVSVLAIDPSSRFTGGALLGDRTRLHTDPEDTRVFVRSMAARDRLGGLSDHAIAAIALLRAVSDRVIVESVGIGQSESDLVQAADTMVLCIQPGSGDSLQFMKAGVMELPDLVAVTKADMGPAARRAASDVTGALSLTRPDKDGWKVPVFEVSARSGNGIADLIDGVAAHRDYLAASGRLQAKRAVQHRQWYEDMIRTRFGTAGLEAAAGLGGAADPSAAPFSAFRAAADTLALRLGLSGPSEA</sequence>
<dbReference type="Proteomes" id="UP000598467">
    <property type="component" value="Unassembled WGS sequence"/>
</dbReference>
<protein>
    <submittedName>
        <fullName evidence="6">Methylmalonyl Co-A mutase-associated GTPase MeaB</fullName>
    </submittedName>
</protein>
<gene>
    <name evidence="6" type="primary">meaB</name>
    <name evidence="6" type="ORF">HK439_17060</name>
</gene>
<keyword evidence="5" id="KW-0143">Chaperone</keyword>
<comment type="similarity">
    <text evidence="1">Belongs to the SIMIBI class G3E GTPase family. ArgK/MeaB subfamily.</text>
</comment>
<dbReference type="PANTHER" id="PTHR43087">
    <property type="entry name" value="LYSINE/ARGININE/ORNITHINE TRANSPORT SYSTEM KINASE"/>
    <property type="match status" value="1"/>
</dbReference>
<comment type="caution">
    <text evidence="6">The sequence shown here is derived from an EMBL/GenBank/DDBJ whole genome shotgun (WGS) entry which is preliminary data.</text>
</comment>
<dbReference type="Gene3D" id="3.40.50.300">
    <property type="entry name" value="P-loop containing nucleotide triphosphate hydrolases"/>
    <property type="match status" value="1"/>
</dbReference>
<dbReference type="InterPro" id="IPR052040">
    <property type="entry name" value="GTPase/Isobutyryl-CoA_mutase"/>
</dbReference>
<evidence type="ECO:0000256" key="4">
    <source>
        <dbReference type="ARBA" id="ARBA00023134"/>
    </source>
</evidence>
<evidence type="ECO:0000256" key="5">
    <source>
        <dbReference type="ARBA" id="ARBA00023186"/>
    </source>
</evidence>
<reference evidence="6" key="1">
    <citation type="submission" date="2020-05" db="EMBL/GenBank/DDBJ databases">
        <title>Identification of trans-AT polyketide cluster in two marine bacteria, producers of a novel glutaramide-containing polyketide sesbanimide D and analogs.</title>
        <authorList>
            <person name="Kacar D."/>
            <person name="Rodriguez P."/>
            <person name="Canedo L."/>
            <person name="Gonzalez E."/>
            <person name="Galan B."/>
            <person name="De La Calle F."/>
            <person name="Garcia J.L."/>
        </authorList>
    </citation>
    <scope>NUCLEOTIDE SEQUENCE</scope>
    <source>
        <strain evidence="6">PHM038</strain>
    </source>
</reference>
<keyword evidence="4" id="KW-0342">GTP-binding</keyword>
<dbReference type="NCBIfam" id="TIGR00750">
    <property type="entry name" value="lao"/>
    <property type="match status" value="1"/>
</dbReference>
<dbReference type="InterPro" id="IPR027417">
    <property type="entry name" value="P-loop_NTPase"/>
</dbReference>
<dbReference type="InterPro" id="IPR005129">
    <property type="entry name" value="GTPase_ArgK"/>
</dbReference>
<dbReference type="GO" id="GO:0005525">
    <property type="term" value="F:GTP binding"/>
    <property type="evidence" value="ECO:0007669"/>
    <property type="project" value="UniProtKB-KW"/>
</dbReference>
<organism evidence="6 7">
    <name type="scientific">Roseibium aggregatum</name>
    <dbReference type="NCBI Taxonomy" id="187304"/>
    <lineage>
        <taxon>Bacteria</taxon>
        <taxon>Pseudomonadati</taxon>
        <taxon>Pseudomonadota</taxon>
        <taxon>Alphaproteobacteria</taxon>
        <taxon>Hyphomicrobiales</taxon>
        <taxon>Stappiaceae</taxon>
        <taxon>Roseibium</taxon>
    </lineage>
</organism>
<dbReference type="EMBL" id="JABFCZ010000019">
    <property type="protein sequence ID" value="MBD1547979.1"/>
    <property type="molecule type" value="Genomic_DNA"/>
</dbReference>
<evidence type="ECO:0000313" key="7">
    <source>
        <dbReference type="Proteomes" id="UP000598467"/>
    </source>
</evidence>
<dbReference type="RefSeq" id="WP_190292718.1">
    <property type="nucleotide sequence ID" value="NZ_JABFCZ010000019.1"/>
</dbReference>
<evidence type="ECO:0000313" key="6">
    <source>
        <dbReference type="EMBL" id="MBD1547979.1"/>
    </source>
</evidence>
<keyword evidence="3" id="KW-0378">Hydrolase</keyword>
<evidence type="ECO:0000256" key="3">
    <source>
        <dbReference type="ARBA" id="ARBA00022801"/>
    </source>
</evidence>
<dbReference type="SUPFAM" id="SSF52540">
    <property type="entry name" value="P-loop containing nucleoside triphosphate hydrolases"/>
    <property type="match status" value="1"/>
</dbReference>
<dbReference type="Pfam" id="PF03308">
    <property type="entry name" value="MeaB"/>
    <property type="match status" value="1"/>
</dbReference>
<keyword evidence="2" id="KW-0547">Nucleotide-binding</keyword>
<accession>A0A926NZ03</accession>
<name>A0A926NZ03_9HYPH</name>
<dbReference type="AlphaFoldDB" id="A0A926NZ03"/>
<evidence type="ECO:0000256" key="2">
    <source>
        <dbReference type="ARBA" id="ARBA00022741"/>
    </source>
</evidence>
<dbReference type="GO" id="GO:0003924">
    <property type="term" value="F:GTPase activity"/>
    <property type="evidence" value="ECO:0007669"/>
    <property type="project" value="InterPro"/>
</dbReference>
<proteinExistence type="inferred from homology"/>
<dbReference type="PANTHER" id="PTHR43087:SF1">
    <property type="entry name" value="LAO_AO TRANSPORT SYSTEM ATPASE"/>
    <property type="match status" value="1"/>
</dbReference>
<evidence type="ECO:0000256" key="1">
    <source>
        <dbReference type="ARBA" id="ARBA00009625"/>
    </source>
</evidence>